<organism evidence="6 7">
    <name type="scientific">Thalassobaculum litoreum DSM 18839</name>
    <dbReference type="NCBI Taxonomy" id="1123362"/>
    <lineage>
        <taxon>Bacteria</taxon>
        <taxon>Pseudomonadati</taxon>
        <taxon>Pseudomonadota</taxon>
        <taxon>Alphaproteobacteria</taxon>
        <taxon>Rhodospirillales</taxon>
        <taxon>Thalassobaculaceae</taxon>
        <taxon>Thalassobaculum</taxon>
    </lineage>
</organism>
<dbReference type="InterPro" id="IPR050315">
    <property type="entry name" value="FAD-oxidoreductase_2"/>
</dbReference>
<dbReference type="PANTHER" id="PTHR43400">
    <property type="entry name" value="FUMARATE REDUCTASE"/>
    <property type="match status" value="1"/>
</dbReference>
<protein>
    <submittedName>
        <fullName evidence="6">Tricarballylate dehydrogenase</fullName>
    </submittedName>
</protein>
<dbReference type="RefSeq" id="WP_093152607.1">
    <property type="nucleotide sequence ID" value="NZ_FNBW01000012.1"/>
</dbReference>
<dbReference type="SUPFAM" id="SSF51905">
    <property type="entry name" value="FAD/NAD(P)-binding domain"/>
    <property type="match status" value="1"/>
</dbReference>
<keyword evidence="4" id="KW-0560">Oxidoreductase</keyword>
<dbReference type="NCBIfam" id="NF006130">
    <property type="entry name" value="PRK08274.1"/>
    <property type="match status" value="1"/>
</dbReference>
<dbReference type="Gene3D" id="3.90.700.10">
    <property type="entry name" value="Succinate dehydrogenase/fumarate reductase flavoprotein, catalytic domain"/>
    <property type="match status" value="1"/>
</dbReference>
<accession>A0A8G2EZD7</accession>
<dbReference type="OrthoDB" id="3178130at2"/>
<evidence type="ECO:0000313" key="6">
    <source>
        <dbReference type="EMBL" id="SDG20793.1"/>
    </source>
</evidence>
<sequence length="500" mass="54322">MAEWDVVVVGAGNAALCAALSARESGASVLVLERADEDEGGGNTRFTAGAIRTVYNGVDDLRALMPDITDEEVAITDFGTYTSDQFFDDMFRVTQYRCNPDLAETLITSSYDTLMWMKGKGVRFQPIWGRQAFKVDGKFKFWGGLTVEAWGGGPGLVDALWSAAKKNGIEIRYNTRALALEYDDVKVSGVKVKGPNGVETIDAKAVVLAAGGFEANPEWRTRYMGPGWELAKVRGTRFNTGDGIRMALDIGACPYGNWSGGHAVGWDFNAPEFGDLAVGDNFQKHSYPFSIMVNAEGKRFVDEGADFRNYTYAKYGRVILNQPGQMAWQIFDQQTVHLQRDEYRIRQVTKVTGETLEELAGKLEGVDKNAFLAEVKAYNDAVQTDVEFNPNVKDGRGTKGLSVPKSNWAVRIEQGPFEAYQVTCGITFTFGGLRIDDRGQVVDVDLNPIPGLYAAGELVGGLFYFNYPGGTGLMSGAVFGKLAGAGAGEEATSGRAKAAE</sequence>
<dbReference type="GO" id="GO:0016491">
    <property type="term" value="F:oxidoreductase activity"/>
    <property type="evidence" value="ECO:0007669"/>
    <property type="project" value="UniProtKB-KW"/>
</dbReference>
<keyword evidence="2" id="KW-0285">Flavoprotein</keyword>
<evidence type="ECO:0000256" key="1">
    <source>
        <dbReference type="ARBA" id="ARBA00001974"/>
    </source>
</evidence>
<evidence type="ECO:0000259" key="5">
    <source>
        <dbReference type="Pfam" id="PF00890"/>
    </source>
</evidence>
<dbReference type="Gene3D" id="3.50.50.60">
    <property type="entry name" value="FAD/NAD(P)-binding domain"/>
    <property type="match status" value="1"/>
</dbReference>
<comment type="cofactor">
    <cofactor evidence="1">
        <name>FAD</name>
        <dbReference type="ChEBI" id="CHEBI:57692"/>
    </cofactor>
</comment>
<dbReference type="InterPro" id="IPR036188">
    <property type="entry name" value="FAD/NAD-bd_sf"/>
</dbReference>
<keyword evidence="3" id="KW-0274">FAD</keyword>
<dbReference type="Pfam" id="PF00890">
    <property type="entry name" value="FAD_binding_2"/>
    <property type="match status" value="1"/>
</dbReference>
<reference evidence="6 7" key="1">
    <citation type="submission" date="2016-10" db="EMBL/GenBank/DDBJ databases">
        <authorList>
            <person name="Varghese N."/>
            <person name="Submissions S."/>
        </authorList>
    </citation>
    <scope>NUCLEOTIDE SEQUENCE [LARGE SCALE GENOMIC DNA]</scope>
    <source>
        <strain evidence="6 7">DSM 18839</strain>
    </source>
</reference>
<proteinExistence type="predicted"/>
<dbReference type="SUPFAM" id="SSF56425">
    <property type="entry name" value="Succinate dehydrogenase/fumarate reductase flavoprotein, catalytic domain"/>
    <property type="match status" value="1"/>
</dbReference>
<feature type="domain" description="FAD-dependent oxidoreductase 2 FAD-binding" evidence="5">
    <location>
        <begin position="5"/>
        <end position="470"/>
    </location>
</feature>
<dbReference type="InterPro" id="IPR027477">
    <property type="entry name" value="Succ_DH/fumarate_Rdtase_cat_sf"/>
</dbReference>
<dbReference type="AlphaFoldDB" id="A0A8G2EZD7"/>
<evidence type="ECO:0000256" key="3">
    <source>
        <dbReference type="ARBA" id="ARBA00022827"/>
    </source>
</evidence>
<dbReference type="InterPro" id="IPR003953">
    <property type="entry name" value="FAD-dep_OxRdtase_2_FAD-bd"/>
</dbReference>
<comment type="caution">
    <text evidence="6">The sequence shown here is derived from an EMBL/GenBank/DDBJ whole genome shotgun (WGS) entry which is preliminary data.</text>
</comment>
<evidence type="ECO:0000256" key="2">
    <source>
        <dbReference type="ARBA" id="ARBA00022630"/>
    </source>
</evidence>
<name>A0A8G2EZD7_9PROT</name>
<dbReference type="EMBL" id="FNBW01000012">
    <property type="protein sequence ID" value="SDG20793.1"/>
    <property type="molecule type" value="Genomic_DNA"/>
</dbReference>
<dbReference type="Proteomes" id="UP000198615">
    <property type="component" value="Unassembled WGS sequence"/>
</dbReference>
<evidence type="ECO:0000256" key="4">
    <source>
        <dbReference type="ARBA" id="ARBA00023002"/>
    </source>
</evidence>
<keyword evidence="7" id="KW-1185">Reference proteome</keyword>
<dbReference type="PANTHER" id="PTHR43400:SF7">
    <property type="entry name" value="FAD-DEPENDENT OXIDOREDUCTASE 2 FAD BINDING DOMAIN-CONTAINING PROTEIN"/>
    <property type="match status" value="1"/>
</dbReference>
<evidence type="ECO:0000313" key="7">
    <source>
        <dbReference type="Proteomes" id="UP000198615"/>
    </source>
</evidence>
<gene>
    <name evidence="6" type="ORF">SAMN05660686_03672</name>
</gene>